<evidence type="ECO:0000256" key="2">
    <source>
        <dbReference type="ARBA" id="ARBA00023125"/>
    </source>
</evidence>
<dbReference type="OrthoDB" id="9796655at2"/>
<dbReference type="SMART" id="SM00448">
    <property type="entry name" value="REC"/>
    <property type="match status" value="1"/>
</dbReference>
<feature type="domain" description="Response regulatory" evidence="5">
    <location>
        <begin position="5"/>
        <end position="121"/>
    </location>
</feature>
<dbReference type="Pfam" id="PF00072">
    <property type="entry name" value="Response_reg"/>
    <property type="match status" value="1"/>
</dbReference>
<dbReference type="Proteomes" id="UP000292627">
    <property type="component" value="Unassembled WGS sequence"/>
</dbReference>
<dbReference type="PANTHER" id="PTHR43214">
    <property type="entry name" value="TWO-COMPONENT RESPONSE REGULATOR"/>
    <property type="match status" value="1"/>
</dbReference>
<evidence type="ECO:0000313" key="6">
    <source>
        <dbReference type="EMBL" id="TAA20186.1"/>
    </source>
</evidence>
<dbReference type="GO" id="GO:0006355">
    <property type="term" value="P:regulation of DNA-templated transcription"/>
    <property type="evidence" value="ECO:0007669"/>
    <property type="project" value="InterPro"/>
</dbReference>
<evidence type="ECO:0000256" key="3">
    <source>
        <dbReference type="PROSITE-ProRule" id="PRU00169"/>
    </source>
</evidence>
<evidence type="ECO:0000259" key="4">
    <source>
        <dbReference type="PROSITE" id="PS50043"/>
    </source>
</evidence>
<dbReference type="SUPFAM" id="SSF52172">
    <property type="entry name" value="CheY-like"/>
    <property type="match status" value="1"/>
</dbReference>
<organism evidence="6 7">
    <name type="scientific">Pseudoxanthomonas winnipegensis</name>
    <dbReference type="NCBI Taxonomy" id="2480810"/>
    <lineage>
        <taxon>Bacteria</taxon>
        <taxon>Pseudomonadati</taxon>
        <taxon>Pseudomonadota</taxon>
        <taxon>Gammaproteobacteria</taxon>
        <taxon>Lysobacterales</taxon>
        <taxon>Lysobacteraceae</taxon>
        <taxon>Pseudoxanthomonas</taxon>
    </lineage>
</organism>
<comment type="caution">
    <text evidence="6">The sequence shown here is derived from an EMBL/GenBank/DDBJ whole genome shotgun (WGS) entry which is preliminary data.</text>
</comment>
<dbReference type="CDD" id="cd06170">
    <property type="entry name" value="LuxR_C_like"/>
    <property type="match status" value="1"/>
</dbReference>
<dbReference type="CDD" id="cd17535">
    <property type="entry name" value="REC_NarL-like"/>
    <property type="match status" value="1"/>
</dbReference>
<gene>
    <name evidence="6" type="ORF">EA660_18965</name>
</gene>
<reference evidence="6 7" key="1">
    <citation type="submission" date="2019-02" db="EMBL/GenBank/DDBJ databases">
        <title>WGS of Pseudoxanthomonas species novum from clinical isolates.</title>
        <authorList>
            <person name="Bernier A.-M."/>
            <person name="Bernard K."/>
            <person name="Vachon A."/>
        </authorList>
    </citation>
    <scope>NUCLEOTIDE SEQUENCE [LARGE SCALE GENOMIC DNA]</scope>
    <source>
        <strain evidence="6 7">NML171200</strain>
    </source>
</reference>
<dbReference type="Pfam" id="PF00196">
    <property type="entry name" value="GerE"/>
    <property type="match status" value="1"/>
</dbReference>
<dbReference type="Gene3D" id="3.40.50.2300">
    <property type="match status" value="1"/>
</dbReference>
<dbReference type="InterPro" id="IPR000792">
    <property type="entry name" value="Tscrpt_reg_LuxR_C"/>
</dbReference>
<sequence length="209" mass="22906">MDAIRVMIVDDHPLLIEGVASVLATQPDMALVCEASDGAEAVSQYQAMRPDVVLMDLQLPKVSGVESIRRIRDLDPAARLLVLTTYRGDVQALAALKAGAHGYLLKSMMRTELLIAIRQVYEGNRWIPPPVASALAAHMTEESLTRRELQVLRQVAEERSNKVIALELGIAADTVKAHVKNILAKLSARDRTHAVTIAMRRGIMNLLAD</sequence>
<dbReference type="EMBL" id="SHMC01000011">
    <property type="protein sequence ID" value="TAA20186.1"/>
    <property type="molecule type" value="Genomic_DNA"/>
</dbReference>
<dbReference type="PROSITE" id="PS50043">
    <property type="entry name" value="HTH_LUXR_2"/>
    <property type="match status" value="1"/>
</dbReference>
<keyword evidence="1 3" id="KW-0597">Phosphoprotein</keyword>
<evidence type="ECO:0000259" key="5">
    <source>
        <dbReference type="PROSITE" id="PS50110"/>
    </source>
</evidence>
<dbReference type="PRINTS" id="PR00038">
    <property type="entry name" value="HTHLUXR"/>
</dbReference>
<dbReference type="InterPro" id="IPR001789">
    <property type="entry name" value="Sig_transdc_resp-reg_receiver"/>
</dbReference>
<dbReference type="GO" id="GO:0003677">
    <property type="term" value="F:DNA binding"/>
    <property type="evidence" value="ECO:0007669"/>
    <property type="project" value="UniProtKB-KW"/>
</dbReference>
<dbReference type="InterPro" id="IPR016032">
    <property type="entry name" value="Sig_transdc_resp-reg_C-effctor"/>
</dbReference>
<proteinExistence type="predicted"/>
<accession>A0A4V2HCI7</accession>
<dbReference type="SMART" id="SM00421">
    <property type="entry name" value="HTH_LUXR"/>
    <property type="match status" value="1"/>
</dbReference>
<dbReference type="RefSeq" id="WP_130553078.1">
    <property type="nucleotide sequence ID" value="NZ_SHMC01000011.1"/>
</dbReference>
<name>A0A4V2HCI7_9GAMM</name>
<dbReference type="AlphaFoldDB" id="A0A4V2HCI7"/>
<evidence type="ECO:0000313" key="7">
    <source>
        <dbReference type="Proteomes" id="UP000292627"/>
    </source>
</evidence>
<dbReference type="PROSITE" id="PS50110">
    <property type="entry name" value="RESPONSE_REGULATORY"/>
    <property type="match status" value="1"/>
</dbReference>
<dbReference type="InterPro" id="IPR011006">
    <property type="entry name" value="CheY-like_superfamily"/>
</dbReference>
<protein>
    <submittedName>
        <fullName evidence="6">Response regulator transcription factor</fullName>
    </submittedName>
</protein>
<dbReference type="PANTHER" id="PTHR43214:SF43">
    <property type="entry name" value="TWO-COMPONENT RESPONSE REGULATOR"/>
    <property type="match status" value="1"/>
</dbReference>
<dbReference type="GO" id="GO:0000160">
    <property type="term" value="P:phosphorelay signal transduction system"/>
    <property type="evidence" value="ECO:0007669"/>
    <property type="project" value="InterPro"/>
</dbReference>
<dbReference type="InterPro" id="IPR058245">
    <property type="entry name" value="NreC/VraR/RcsB-like_REC"/>
</dbReference>
<dbReference type="InterPro" id="IPR039420">
    <property type="entry name" value="WalR-like"/>
</dbReference>
<feature type="domain" description="HTH luxR-type" evidence="4">
    <location>
        <begin position="137"/>
        <end position="202"/>
    </location>
</feature>
<keyword evidence="2" id="KW-0238">DNA-binding</keyword>
<evidence type="ECO:0000256" key="1">
    <source>
        <dbReference type="ARBA" id="ARBA00022553"/>
    </source>
</evidence>
<dbReference type="SUPFAM" id="SSF46894">
    <property type="entry name" value="C-terminal effector domain of the bipartite response regulators"/>
    <property type="match status" value="1"/>
</dbReference>
<feature type="modified residue" description="4-aspartylphosphate" evidence="3">
    <location>
        <position position="56"/>
    </location>
</feature>